<dbReference type="RefSeq" id="WP_013764063.1">
    <property type="nucleotide sequence ID" value="NC_015510.1"/>
</dbReference>
<dbReference type="STRING" id="760192.Halhy_1618"/>
<name>F4L0M7_HALH1</name>
<dbReference type="InterPro" id="IPR011006">
    <property type="entry name" value="CheY-like_superfamily"/>
</dbReference>
<keyword evidence="4" id="KW-1185">Reference proteome</keyword>
<sequence>MPKKTFRILLVDDDPDDRYLLQTAFEESATPCQLDYVEDGDEIFDYLDKHLQPDSNVEQLPDLILLDLNMPKKNGWQVLNELKQSPLFRHIPVIILTTSKSPEHVRKSYHLGASSFISKPSSFSNLVEVTKILGKYWIDVVTFV</sequence>
<dbReference type="eggNOG" id="COG2197">
    <property type="taxonomic scope" value="Bacteria"/>
</dbReference>
<evidence type="ECO:0000313" key="3">
    <source>
        <dbReference type="EMBL" id="AEE49509.1"/>
    </source>
</evidence>
<dbReference type="OrthoDB" id="7631574at2"/>
<dbReference type="InterPro" id="IPR052893">
    <property type="entry name" value="TCS_response_regulator"/>
</dbReference>
<feature type="modified residue" description="4-aspartylphosphate" evidence="1">
    <location>
        <position position="67"/>
    </location>
</feature>
<dbReference type="CDD" id="cd17557">
    <property type="entry name" value="REC_Rcp-like"/>
    <property type="match status" value="1"/>
</dbReference>
<dbReference type="SMART" id="SM00448">
    <property type="entry name" value="REC"/>
    <property type="match status" value="1"/>
</dbReference>
<reference key="2">
    <citation type="submission" date="2011-04" db="EMBL/GenBank/DDBJ databases">
        <title>Complete sequence of chromosome of Haliscomenobacter hydrossis DSM 1100.</title>
        <authorList>
            <consortium name="US DOE Joint Genome Institute (JGI-PGF)"/>
            <person name="Lucas S."/>
            <person name="Han J."/>
            <person name="Lapidus A."/>
            <person name="Bruce D."/>
            <person name="Goodwin L."/>
            <person name="Pitluck S."/>
            <person name="Peters L."/>
            <person name="Kyrpides N."/>
            <person name="Mavromatis K."/>
            <person name="Ivanova N."/>
            <person name="Ovchinnikova G."/>
            <person name="Pagani I."/>
            <person name="Daligault H."/>
            <person name="Detter J.C."/>
            <person name="Han C."/>
            <person name="Land M."/>
            <person name="Hauser L."/>
            <person name="Markowitz V."/>
            <person name="Cheng J.-F."/>
            <person name="Hugenholtz P."/>
            <person name="Woyke T."/>
            <person name="Wu D."/>
            <person name="Verbarg S."/>
            <person name="Frueling A."/>
            <person name="Brambilla E."/>
            <person name="Klenk H.-P."/>
            <person name="Eisen J.A."/>
        </authorList>
    </citation>
    <scope>NUCLEOTIDE SEQUENCE</scope>
    <source>
        <strain>DSM 1100</strain>
    </source>
</reference>
<keyword evidence="1" id="KW-0597">Phosphoprotein</keyword>
<dbReference type="InterPro" id="IPR001789">
    <property type="entry name" value="Sig_transdc_resp-reg_receiver"/>
</dbReference>
<gene>
    <name evidence="3" type="ordered locus">Halhy_1618</name>
</gene>
<evidence type="ECO:0000259" key="2">
    <source>
        <dbReference type="PROSITE" id="PS50110"/>
    </source>
</evidence>
<reference evidence="3 4" key="1">
    <citation type="journal article" date="2011" name="Stand. Genomic Sci.">
        <title>Complete genome sequence of Haliscomenobacter hydrossis type strain (O).</title>
        <authorList>
            <consortium name="US DOE Joint Genome Institute (JGI-PGF)"/>
            <person name="Daligault H."/>
            <person name="Lapidus A."/>
            <person name="Zeytun A."/>
            <person name="Nolan M."/>
            <person name="Lucas S."/>
            <person name="Del Rio T.G."/>
            <person name="Tice H."/>
            <person name="Cheng J.F."/>
            <person name="Tapia R."/>
            <person name="Han C."/>
            <person name="Goodwin L."/>
            <person name="Pitluck S."/>
            <person name="Liolios K."/>
            <person name="Pagani I."/>
            <person name="Ivanova N."/>
            <person name="Huntemann M."/>
            <person name="Mavromatis K."/>
            <person name="Mikhailova N."/>
            <person name="Pati A."/>
            <person name="Chen A."/>
            <person name="Palaniappan K."/>
            <person name="Land M."/>
            <person name="Hauser L."/>
            <person name="Brambilla E.M."/>
            <person name="Rohde M."/>
            <person name="Verbarg S."/>
            <person name="Goker M."/>
            <person name="Bristow J."/>
            <person name="Eisen J.A."/>
            <person name="Markowitz V."/>
            <person name="Hugenholtz P."/>
            <person name="Kyrpides N.C."/>
            <person name="Klenk H.P."/>
            <person name="Woyke T."/>
        </authorList>
    </citation>
    <scope>NUCLEOTIDE SEQUENCE [LARGE SCALE GENOMIC DNA]</scope>
    <source>
        <strain evidence="4">ATCC 27775 / DSM 1100 / LMG 10767 / O</strain>
    </source>
</reference>
<dbReference type="AlphaFoldDB" id="F4L0M7"/>
<accession>F4L0M7</accession>
<dbReference type="Pfam" id="PF00072">
    <property type="entry name" value="Response_reg"/>
    <property type="match status" value="1"/>
</dbReference>
<evidence type="ECO:0000256" key="1">
    <source>
        <dbReference type="PROSITE-ProRule" id="PRU00169"/>
    </source>
</evidence>
<dbReference type="SUPFAM" id="SSF52172">
    <property type="entry name" value="CheY-like"/>
    <property type="match status" value="1"/>
</dbReference>
<evidence type="ECO:0000313" key="4">
    <source>
        <dbReference type="Proteomes" id="UP000008461"/>
    </source>
</evidence>
<dbReference type="PROSITE" id="PS50110">
    <property type="entry name" value="RESPONSE_REGULATORY"/>
    <property type="match status" value="1"/>
</dbReference>
<dbReference type="HOGENOM" id="CLU_000445_69_17_10"/>
<protein>
    <submittedName>
        <fullName evidence="3">Response regulator receiver protein</fullName>
    </submittedName>
</protein>
<dbReference type="Gene3D" id="3.40.50.2300">
    <property type="match status" value="1"/>
</dbReference>
<dbReference type="KEGG" id="hhy:Halhy_1618"/>
<dbReference type="Proteomes" id="UP000008461">
    <property type="component" value="Chromosome"/>
</dbReference>
<dbReference type="PANTHER" id="PTHR44520">
    <property type="entry name" value="RESPONSE REGULATOR RCP1-RELATED"/>
    <property type="match status" value="1"/>
</dbReference>
<feature type="domain" description="Response regulatory" evidence="2">
    <location>
        <begin position="7"/>
        <end position="134"/>
    </location>
</feature>
<organism evidence="3 4">
    <name type="scientific">Haliscomenobacter hydrossis (strain ATCC 27775 / DSM 1100 / LMG 10767 / O)</name>
    <dbReference type="NCBI Taxonomy" id="760192"/>
    <lineage>
        <taxon>Bacteria</taxon>
        <taxon>Pseudomonadati</taxon>
        <taxon>Bacteroidota</taxon>
        <taxon>Saprospiria</taxon>
        <taxon>Saprospirales</taxon>
        <taxon>Haliscomenobacteraceae</taxon>
        <taxon>Haliscomenobacter</taxon>
    </lineage>
</organism>
<dbReference type="EMBL" id="CP002691">
    <property type="protein sequence ID" value="AEE49509.1"/>
    <property type="molecule type" value="Genomic_DNA"/>
</dbReference>
<proteinExistence type="predicted"/>
<dbReference type="PANTHER" id="PTHR44520:SF2">
    <property type="entry name" value="RESPONSE REGULATOR RCP1"/>
    <property type="match status" value="1"/>
</dbReference>
<dbReference type="GO" id="GO:0000160">
    <property type="term" value="P:phosphorelay signal transduction system"/>
    <property type="evidence" value="ECO:0007669"/>
    <property type="project" value="InterPro"/>
</dbReference>